<evidence type="ECO:0000313" key="2">
    <source>
        <dbReference type="Proteomes" id="UP000008144"/>
    </source>
</evidence>
<dbReference type="HOGENOM" id="CLU_3224266_0_0_1"/>
<keyword evidence="2" id="KW-1185">Reference proteome</keyword>
<organism evidence="1 2">
    <name type="scientific">Ciona intestinalis</name>
    <name type="common">Transparent sea squirt</name>
    <name type="synonym">Ascidia intestinalis</name>
    <dbReference type="NCBI Taxonomy" id="7719"/>
    <lineage>
        <taxon>Eukaryota</taxon>
        <taxon>Metazoa</taxon>
        <taxon>Chordata</taxon>
        <taxon>Tunicata</taxon>
        <taxon>Ascidiacea</taxon>
        <taxon>Phlebobranchia</taxon>
        <taxon>Cionidae</taxon>
        <taxon>Ciona</taxon>
    </lineage>
</organism>
<sequence length="44" mass="5346">MEMCCWRLYNFKITYILSSVRLSEYRFLIPTVVLLQISSLHCFK</sequence>
<evidence type="ECO:0000313" key="1">
    <source>
        <dbReference type="Ensembl" id="ENSCINP00000032683.1"/>
    </source>
</evidence>
<proteinExistence type="predicted"/>
<reference evidence="1" key="3">
    <citation type="submission" date="2025-09" db="UniProtKB">
        <authorList>
            <consortium name="Ensembl"/>
        </authorList>
    </citation>
    <scope>IDENTIFICATION</scope>
</reference>
<dbReference type="Ensembl" id="ENSCINT00000030582.1">
    <property type="protein sequence ID" value="ENSCINP00000032683.1"/>
    <property type="gene ID" value="ENSCING00000019731.1"/>
</dbReference>
<dbReference type="AlphaFoldDB" id="H2XSP9"/>
<reference evidence="2" key="1">
    <citation type="journal article" date="2002" name="Science">
        <title>The draft genome of Ciona intestinalis: insights into chordate and vertebrate origins.</title>
        <authorList>
            <person name="Dehal P."/>
            <person name="Satou Y."/>
            <person name="Campbell R.K."/>
            <person name="Chapman J."/>
            <person name="Degnan B."/>
            <person name="De Tomaso A."/>
            <person name="Davidson B."/>
            <person name="Di Gregorio A."/>
            <person name="Gelpke M."/>
            <person name="Goodstein D.M."/>
            <person name="Harafuji N."/>
            <person name="Hastings K.E."/>
            <person name="Ho I."/>
            <person name="Hotta K."/>
            <person name="Huang W."/>
            <person name="Kawashima T."/>
            <person name="Lemaire P."/>
            <person name="Martinez D."/>
            <person name="Meinertzhagen I.A."/>
            <person name="Necula S."/>
            <person name="Nonaka M."/>
            <person name="Putnam N."/>
            <person name="Rash S."/>
            <person name="Saiga H."/>
            <person name="Satake M."/>
            <person name="Terry A."/>
            <person name="Yamada L."/>
            <person name="Wang H.G."/>
            <person name="Awazu S."/>
            <person name="Azumi K."/>
            <person name="Boore J."/>
            <person name="Branno M."/>
            <person name="Chin-Bow S."/>
            <person name="DeSantis R."/>
            <person name="Doyle S."/>
            <person name="Francino P."/>
            <person name="Keys D.N."/>
            <person name="Haga S."/>
            <person name="Hayashi H."/>
            <person name="Hino K."/>
            <person name="Imai K.S."/>
            <person name="Inaba K."/>
            <person name="Kano S."/>
            <person name="Kobayashi K."/>
            <person name="Kobayashi M."/>
            <person name="Lee B.I."/>
            <person name="Makabe K.W."/>
            <person name="Manohar C."/>
            <person name="Matassi G."/>
            <person name="Medina M."/>
            <person name="Mochizuki Y."/>
            <person name="Mount S."/>
            <person name="Morishita T."/>
            <person name="Miura S."/>
            <person name="Nakayama A."/>
            <person name="Nishizaka S."/>
            <person name="Nomoto H."/>
            <person name="Ohta F."/>
            <person name="Oishi K."/>
            <person name="Rigoutsos I."/>
            <person name="Sano M."/>
            <person name="Sasaki A."/>
            <person name="Sasakura Y."/>
            <person name="Shoguchi E."/>
            <person name="Shin-i T."/>
            <person name="Spagnuolo A."/>
            <person name="Stainier D."/>
            <person name="Suzuki M.M."/>
            <person name="Tassy O."/>
            <person name="Takatori N."/>
            <person name="Tokuoka M."/>
            <person name="Yagi K."/>
            <person name="Yoshizaki F."/>
            <person name="Wada S."/>
            <person name="Zhang C."/>
            <person name="Hyatt P.D."/>
            <person name="Larimer F."/>
            <person name="Detter C."/>
            <person name="Doggett N."/>
            <person name="Glavina T."/>
            <person name="Hawkins T."/>
            <person name="Richardson P."/>
            <person name="Lucas S."/>
            <person name="Kohara Y."/>
            <person name="Levine M."/>
            <person name="Satoh N."/>
            <person name="Rokhsar D.S."/>
        </authorList>
    </citation>
    <scope>NUCLEOTIDE SEQUENCE [LARGE SCALE GENOMIC DNA]</scope>
</reference>
<dbReference type="InParanoid" id="H2XSP9"/>
<protein>
    <submittedName>
        <fullName evidence="1">Uncharacterized protein</fullName>
    </submittedName>
</protein>
<name>H2XSP9_CIOIN</name>
<dbReference type="Proteomes" id="UP000008144">
    <property type="component" value="Unassembled WGS sequence"/>
</dbReference>
<reference evidence="1" key="2">
    <citation type="submission" date="2025-08" db="UniProtKB">
        <authorList>
            <consortium name="Ensembl"/>
        </authorList>
    </citation>
    <scope>IDENTIFICATION</scope>
</reference>
<accession>H2XSP9</accession>